<feature type="transmembrane region" description="Helical" evidence="1">
    <location>
        <begin position="103"/>
        <end position="121"/>
    </location>
</feature>
<sequence>MSTGKNAPIIFVSTLLIGAGLVLGFLTRIEPESASFVVRAGFYCSFFLFLFGLSGLLTLGFRRLIGTRTKMLGSDAILRQSIFLGLLGTFGLLAQAARLLNPLTAILLLVMFGLLEIFFLTK</sequence>
<accession>A0A1F5PLW2</accession>
<evidence type="ECO:0000313" key="2">
    <source>
        <dbReference type="EMBL" id="OGE90928.1"/>
    </source>
</evidence>
<feature type="transmembrane region" description="Helical" evidence="1">
    <location>
        <begin position="77"/>
        <end position="97"/>
    </location>
</feature>
<dbReference type="STRING" id="1817828.A2722_00750"/>
<dbReference type="Proteomes" id="UP000178377">
    <property type="component" value="Unassembled WGS sequence"/>
</dbReference>
<evidence type="ECO:0000256" key="1">
    <source>
        <dbReference type="SAM" id="Phobius"/>
    </source>
</evidence>
<name>A0A1F5PLW2_9BACT</name>
<keyword evidence="1" id="KW-1133">Transmembrane helix</keyword>
<feature type="transmembrane region" description="Helical" evidence="1">
    <location>
        <begin position="40"/>
        <end position="65"/>
    </location>
</feature>
<dbReference type="EMBL" id="MFEO01000005">
    <property type="protein sequence ID" value="OGE90928.1"/>
    <property type="molecule type" value="Genomic_DNA"/>
</dbReference>
<keyword evidence="1" id="KW-0472">Membrane</keyword>
<protein>
    <submittedName>
        <fullName evidence="2">Uncharacterized protein</fullName>
    </submittedName>
</protein>
<organism evidence="2 3">
    <name type="scientific">Candidatus Doudnabacteria bacterium RIFCSPHIGHO2_01_FULL_50_11</name>
    <dbReference type="NCBI Taxonomy" id="1817828"/>
    <lineage>
        <taxon>Bacteria</taxon>
        <taxon>Candidatus Doudnaibacteriota</taxon>
    </lineage>
</organism>
<reference evidence="2 3" key="1">
    <citation type="journal article" date="2016" name="Nat. Commun.">
        <title>Thousands of microbial genomes shed light on interconnected biogeochemical processes in an aquifer system.</title>
        <authorList>
            <person name="Anantharaman K."/>
            <person name="Brown C.T."/>
            <person name="Hug L.A."/>
            <person name="Sharon I."/>
            <person name="Castelle C.J."/>
            <person name="Probst A.J."/>
            <person name="Thomas B.C."/>
            <person name="Singh A."/>
            <person name="Wilkins M.J."/>
            <person name="Karaoz U."/>
            <person name="Brodie E.L."/>
            <person name="Williams K.H."/>
            <person name="Hubbard S.S."/>
            <person name="Banfield J.F."/>
        </authorList>
    </citation>
    <scope>NUCLEOTIDE SEQUENCE [LARGE SCALE GENOMIC DNA]</scope>
</reference>
<proteinExistence type="predicted"/>
<evidence type="ECO:0000313" key="3">
    <source>
        <dbReference type="Proteomes" id="UP000178377"/>
    </source>
</evidence>
<gene>
    <name evidence="2" type="ORF">A2722_00750</name>
</gene>
<comment type="caution">
    <text evidence="2">The sequence shown here is derived from an EMBL/GenBank/DDBJ whole genome shotgun (WGS) entry which is preliminary data.</text>
</comment>
<feature type="transmembrane region" description="Helical" evidence="1">
    <location>
        <begin position="7"/>
        <end position="28"/>
    </location>
</feature>
<dbReference type="AlphaFoldDB" id="A0A1F5PLW2"/>
<keyword evidence="1" id="KW-0812">Transmembrane</keyword>